<evidence type="ECO:0000313" key="2">
    <source>
        <dbReference type="Proteomes" id="UP000007437"/>
    </source>
</evidence>
<proteinExistence type="predicted"/>
<protein>
    <submittedName>
        <fullName evidence="1">Uncharacterized protein</fullName>
    </submittedName>
</protein>
<organism evidence="1 2">
    <name type="scientific">Mycetohabitans rhizoxinica (strain DSM 19002 / CIP 109453 / HKI 454)</name>
    <name type="common">Paraburkholderia rhizoxinica</name>
    <dbReference type="NCBI Taxonomy" id="882378"/>
    <lineage>
        <taxon>Bacteria</taxon>
        <taxon>Pseudomonadati</taxon>
        <taxon>Pseudomonadota</taxon>
        <taxon>Betaproteobacteria</taxon>
        <taxon>Burkholderiales</taxon>
        <taxon>Burkholderiaceae</taxon>
        <taxon>Mycetohabitans</taxon>
    </lineage>
</organism>
<accession>E5APF8</accession>
<evidence type="ECO:0000313" key="1">
    <source>
        <dbReference type="EMBL" id="CBW74490.1"/>
    </source>
</evidence>
<reference evidence="1 2" key="1">
    <citation type="journal article" date="2011" name="J. Bacteriol.">
        <title>Complete genome sequence of Burkholderia rhizoxinica, an endosymbiont of Rhizopus microsporus.</title>
        <authorList>
            <person name="Lackner G."/>
            <person name="Moebius N."/>
            <person name="Partida-Martinez L."/>
            <person name="Hertweck C."/>
        </authorList>
    </citation>
    <scope>NUCLEOTIDE SEQUENCE [LARGE SCALE GENOMIC DNA]</scope>
    <source>
        <strain evidence="2">DSM 19002 / CIP 109453 / HKI 454</strain>
    </source>
</reference>
<dbReference type="AlphaFoldDB" id="E5APF8"/>
<gene>
    <name evidence="1" type="ordered locus">RBRH_01173</name>
</gene>
<dbReference type="EMBL" id="FR687359">
    <property type="protein sequence ID" value="CBW74490.1"/>
    <property type="molecule type" value="Genomic_DNA"/>
</dbReference>
<sequence>MISDGAGLATSRRRRPHRTYVTLKRAKLVYFSLVVGRDGENVLRRDWITTRKPLSRLDAFRIQ</sequence>
<dbReference type="KEGG" id="brh:RBRH_01173"/>
<name>E5APF8_MYCRK</name>
<dbReference type="HOGENOM" id="CLU_206388_0_0_4"/>
<dbReference type="Proteomes" id="UP000007437">
    <property type="component" value="Chromosome"/>
</dbReference>
<dbReference type="STRING" id="882378.RBRH_01173"/>